<evidence type="ECO:0000313" key="3">
    <source>
        <dbReference type="Proteomes" id="UP000547458"/>
    </source>
</evidence>
<dbReference type="Gene3D" id="1.10.10.10">
    <property type="entry name" value="Winged helix-like DNA-binding domain superfamily/Winged helix DNA-binding domain"/>
    <property type="match status" value="1"/>
</dbReference>
<keyword evidence="2" id="KW-0238">DNA-binding</keyword>
<comment type="caution">
    <text evidence="2">The sequence shown here is derived from an EMBL/GenBank/DDBJ whole genome shotgun (WGS) entry which is preliminary data.</text>
</comment>
<protein>
    <submittedName>
        <fullName evidence="2">DNA-binding MarR family transcriptional regulator</fullName>
    </submittedName>
</protein>
<sequence length="162" mass="17021">MVSAQDPSASNPADSADEQPTPFAAKEGGYLDPDQSTRLMLTTAAHFVQQHLHDQLGALGLSPAGHTVLSGLADLQEAGVSEIAGQCLLAESAVEEALQELAASDLVDGGSDVYRLTYAGKAILADAWDLEDSLFAQKTTALRQELGTLISKLREGGDVREE</sequence>
<evidence type="ECO:0000313" key="2">
    <source>
        <dbReference type="EMBL" id="NJC24057.1"/>
    </source>
</evidence>
<keyword evidence="3" id="KW-1185">Reference proteome</keyword>
<evidence type="ECO:0000256" key="1">
    <source>
        <dbReference type="SAM" id="MobiDB-lite"/>
    </source>
</evidence>
<name>A0A846RV69_9MICC</name>
<dbReference type="EMBL" id="JAATJL010000001">
    <property type="protein sequence ID" value="NJC24057.1"/>
    <property type="molecule type" value="Genomic_DNA"/>
</dbReference>
<feature type="region of interest" description="Disordered" evidence="1">
    <location>
        <begin position="1"/>
        <end position="30"/>
    </location>
</feature>
<dbReference type="SUPFAM" id="SSF46785">
    <property type="entry name" value="Winged helix' DNA-binding domain"/>
    <property type="match status" value="1"/>
</dbReference>
<dbReference type="GO" id="GO:0003677">
    <property type="term" value="F:DNA binding"/>
    <property type="evidence" value="ECO:0007669"/>
    <property type="project" value="UniProtKB-KW"/>
</dbReference>
<dbReference type="InterPro" id="IPR036388">
    <property type="entry name" value="WH-like_DNA-bd_sf"/>
</dbReference>
<organism evidence="2 3">
    <name type="scientific">Arthrobacter pigmenti</name>
    <dbReference type="NCBI Taxonomy" id="271432"/>
    <lineage>
        <taxon>Bacteria</taxon>
        <taxon>Bacillati</taxon>
        <taxon>Actinomycetota</taxon>
        <taxon>Actinomycetes</taxon>
        <taxon>Micrococcales</taxon>
        <taxon>Micrococcaceae</taxon>
        <taxon>Arthrobacter</taxon>
    </lineage>
</organism>
<dbReference type="AlphaFoldDB" id="A0A846RV69"/>
<reference evidence="2 3" key="1">
    <citation type="submission" date="2020-03" db="EMBL/GenBank/DDBJ databases">
        <title>Sequencing the genomes of 1000 actinobacteria strains.</title>
        <authorList>
            <person name="Klenk H.-P."/>
        </authorList>
    </citation>
    <scope>NUCLEOTIDE SEQUENCE [LARGE SCALE GENOMIC DNA]</scope>
    <source>
        <strain evidence="2 3">DSM 16403</strain>
    </source>
</reference>
<dbReference type="InterPro" id="IPR036390">
    <property type="entry name" value="WH_DNA-bd_sf"/>
</dbReference>
<dbReference type="Proteomes" id="UP000547458">
    <property type="component" value="Unassembled WGS sequence"/>
</dbReference>
<dbReference type="RefSeq" id="WP_167995356.1">
    <property type="nucleotide sequence ID" value="NZ_JAATJL010000001.1"/>
</dbReference>
<accession>A0A846RV69</accession>
<feature type="compositionally biased region" description="Polar residues" evidence="1">
    <location>
        <begin position="1"/>
        <end position="13"/>
    </location>
</feature>
<gene>
    <name evidence="2" type="ORF">BJ994_003133</name>
</gene>
<proteinExistence type="predicted"/>